<keyword evidence="3" id="KW-0808">Transferase</keyword>
<dbReference type="AlphaFoldDB" id="A0A365Z2Z7"/>
<protein>
    <submittedName>
        <fullName evidence="3">Methyltransferase</fullName>
    </submittedName>
</protein>
<name>A0A365Z2Z7_9PROT</name>
<evidence type="ECO:0000313" key="4">
    <source>
        <dbReference type="Proteomes" id="UP000252680"/>
    </source>
</evidence>
<keyword evidence="4" id="KW-1185">Reference proteome</keyword>
<dbReference type="GO" id="GO:0032259">
    <property type="term" value="P:methylation"/>
    <property type="evidence" value="ECO:0007669"/>
    <property type="project" value="UniProtKB-KW"/>
</dbReference>
<sequence>MQENTRIASQFYASSRGNLAATHLRRHLSAFWPDIRGGNVLGVGYAAPYLSLWEQATCVSARLDTPVTRPGPAQGQTQAPMRECVASGTMLPFCDLFFDRVVMVHALEVTDARAALLRQVWKVMKDDARLLVVVPNRSGMWAHADTSPFGQGTPFSHRQITRALADACLRVERHENALYFPPIGPTGGRRWTGVMERAGTRVLPYLGGVCVIEAVKDAYAPVGSVSPPALAPALAPALRLRRAEAFGHATRHDRTRRDGGETTGENAPGHAPTTALRS</sequence>
<comment type="caution">
    <text evidence="3">The sequence shown here is derived from an EMBL/GenBank/DDBJ whole genome shotgun (WGS) entry which is preliminary data.</text>
</comment>
<accession>A0A365Z2Z7</accession>
<evidence type="ECO:0000256" key="1">
    <source>
        <dbReference type="SAM" id="MobiDB-lite"/>
    </source>
</evidence>
<organism evidence="3 4">
    <name type="scientific">Novacetimonas cocois</name>
    <dbReference type="NCBI Taxonomy" id="1747507"/>
    <lineage>
        <taxon>Bacteria</taxon>
        <taxon>Pseudomonadati</taxon>
        <taxon>Pseudomonadota</taxon>
        <taxon>Alphaproteobacteria</taxon>
        <taxon>Acetobacterales</taxon>
        <taxon>Acetobacteraceae</taxon>
        <taxon>Novacetimonas</taxon>
    </lineage>
</organism>
<gene>
    <name evidence="3" type="ORF">NJLHNGOC_00930</name>
</gene>
<dbReference type="RefSeq" id="WP_113594677.1">
    <property type="nucleotide sequence ID" value="NZ_QEXL01000001.1"/>
</dbReference>
<feature type="compositionally biased region" description="Basic and acidic residues" evidence="1">
    <location>
        <begin position="246"/>
        <end position="260"/>
    </location>
</feature>
<dbReference type="InterPro" id="IPR013216">
    <property type="entry name" value="Methyltransf_11"/>
</dbReference>
<dbReference type="SUPFAM" id="SSF53335">
    <property type="entry name" value="S-adenosyl-L-methionine-dependent methyltransferases"/>
    <property type="match status" value="1"/>
</dbReference>
<evidence type="ECO:0000313" key="3">
    <source>
        <dbReference type="EMBL" id="RBM09638.1"/>
    </source>
</evidence>
<dbReference type="InterPro" id="IPR029063">
    <property type="entry name" value="SAM-dependent_MTases_sf"/>
</dbReference>
<dbReference type="GO" id="GO:0008757">
    <property type="term" value="F:S-adenosylmethionine-dependent methyltransferase activity"/>
    <property type="evidence" value="ECO:0007669"/>
    <property type="project" value="InterPro"/>
</dbReference>
<evidence type="ECO:0000259" key="2">
    <source>
        <dbReference type="Pfam" id="PF08241"/>
    </source>
</evidence>
<dbReference type="Gene3D" id="3.40.50.150">
    <property type="entry name" value="Vaccinia Virus protein VP39"/>
    <property type="match status" value="1"/>
</dbReference>
<dbReference type="OrthoDB" id="9800231at2"/>
<reference evidence="3 4" key="1">
    <citation type="submission" date="2018-05" db="EMBL/GenBank/DDBJ databases">
        <title>Komagataeibacter cocois sp. nov., for a novel cellulose- producing strain isolated from coconut milk.</title>
        <authorList>
            <person name="Liu L."/>
            <person name="Wang Y."/>
            <person name="Liu S."/>
            <person name="Bi J."/>
            <person name="Chen H."/>
            <person name="Deng J."/>
            <person name="Zhang C."/>
            <person name="Hu Q."/>
            <person name="Li C."/>
        </authorList>
    </citation>
    <scope>NUCLEOTIDE SEQUENCE [LARGE SCALE GENOMIC DNA]</scope>
    <source>
        <strain evidence="3 4">WE7</strain>
    </source>
</reference>
<proteinExistence type="predicted"/>
<dbReference type="Pfam" id="PF08241">
    <property type="entry name" value="Methyltransf_11"/>
    <property type="match status" value="1"/>
</dbReference>
<feature type="region of interest" description="Disordered" evidence="1">
    <location>
        <begin position="246"/>
        <end position="278"/>
    </location>
</feature>
<keyword evidence="3" id="KW-0489">Methyltransferase</keyword>
<dbReference type="Proteomes" id="UP000252680">
    <property type="component" value="Unassembled WGS sequence"/>
</dbReference>
<feature type="domain" description="Methyltransferase type 11" evidence="2">
    <location>
        <begin position="59"/>
        <end position="131"/>
    </location>
</feature>
<dbReference type="EMBL" id="QEXL01000001">
    <property type="protein sequence ID" value="RBM09638.1"/>
    <property type="molecule type" value="Genomic_DNA"/>
</dbReference>